<dbReference type="InterPro" id="IPR011009">
    <property type="entry name" value="Kinase-like_dom_sf"/>
</dbReference>
<dbReference type="Proteomes" id="UP000635565">
    <property type="component" value="Unassembled WGS sequence"/>
</dbReference>
<name>A0ABQ3VLC7_9CHLR</name>
<dbReference type="InterPro" id="IPR006949">
    <property type="entry name" value="Barrel_Baseplate_J-like"/>
</dbReference>
<evidence type="ECO:0000259" key="3">
    <source>
        <dbReference type="PROSITE" id="PS50011"/>
    </source>
</evidence>
<proteinExistence type="predicted"/>
<dbReference type="PROSITE" id="PS50011">
    <property type="entry name" value="PROTEIN_KINASE_DOM"/>
    <property type="match status" value="1"/>
</dbReference>
<protein>
    <recommendedName>
        <fullName evidence="3">Protein kinase domain-containing protein</fullName>
    </recommendedName>
</protein>
<reference evidence="4 5" key="1">
    <citation type="journal article" date="2021" name="Int. J. Syst. Evol. Microbiol.">
        <title>Reticulibacter mediterranei gen. nov., sp. nov., within the new family Reticulibacteraceae fam. nov., and Ktedonospora formicarum gen. nov., sp. nov., Ktedonobacter robiniae sp. nov., Dictyobacter formicarum sp. nov. and Dictyobacter arantiisoli sp. nov., belonging to the class Ktedonobacteria.</title>
        <authorList>
            <person name="Yabe S."/>
            <person name="Zheng Y."/>
            <person name="Wang C.M."/>
            <person name="Sakai Y."/>
            <person name="Abe K."/>
            <person name="Yokota A."/>
            <person name="Donadio S."/>
            <person name="Cavaletti L."/>
            <person name="Monciardini P."/>
        </authorList>
    </citation>
    <scope>NUCLEOTIDE SEQUENCE [LARGE SCALE GENOMIC DNA]</scope>
    <source>
        <strain evidence="4 5">SOSP1-9</strain>
    </source>
</reference>
<keyword evidence="2" id="KW-0812">Transmembrane</keyword>
<keyword evidence="5" id="KW-1185">Reference proteome</keyword>
<comment type="caution">
    <text evidence="4">The sequence shown here is derived from an EMBL/GenBank/DDBJ whole genome shotgun (WGS) entry which is preliminary data.</text>
</comment>
<dbReference type="Gene3D" id="1.10.510.10">
    <property type="entry name" value="Transferase(Phosphotransferase) domain 1"/>
    <property type="match status" value="1"/>
</dbReference>
<organism evidence="4 5">
    <name type="scientific">Dictyobacter formicarum</name>
    <dbReference type="NCBI Taxonomy" id="2778368"/>
    <lineage>
        <taxon>Bacteria</taxon>
        <taxon>Bacillati</taxon>
        <taxon>Chloroflexota</taxon>
        <taxon>Ktedonobacteria</taxon>
        <taxon>Ktedonobacterales</taxon>
        <taxon>Dictyobacteraceae</taxon>
        <taxon>Dictyobacter</taxon>
    </lineage>
</organism>
<dbReference type="InterPro" id="IPR000719">
    <property type="entry name" value="Prot_kinase_dom"/>
</dbReference>
<dbReference type="Pfam" id="PF04865">
    <property type="entry name" value="Baseplate_J"/>
    <property type="match status" value="1"/>
</dbReference>
<keyword evidence="2" id="KW-1133">Transmembrane helix</keyword>
<evidence type="ECO:0000313" key="5">
    <source>
        <dbReference type="Proteomes" id="UP000635565"/>
    </source>
</evidence>
<sequence>MGIVTHLTDIYALGVLLYQMLTGNLPYNDPDEVRVIEMHLHDPIPSPCEHDASIPAELDTVVKTAMAKQPEERYPTVAALRTAFLAAVQGLPAPQAIAEEVKPVRTLKSTIQLEPEEQPPHPAQASPAEPRPKKYTGHLRRPPADPPRPIIMHQRPRGADGPSPVAVSDKSERPEQLERITGERADKTERPYSTERGRQRVRITEEPLSTPPPRQRKRFLVLLSLVALLLLAMLLVSRVLGASIFPAGVPLLGASNTATVRITPKSSALENAFLLTASPQVKSTDLNARTIPDRVLTVSDSSETVITTTGVNKTQGQQARGNILFVNTSLNPIPISKSLILNASNGVQIQLAQDATVPPKKDNQPGRISVPAVAVQTGQVGNIAANAISGTCCRPTLYTSNPEPFVGGVNDTTTHFFSQSDLDGAKNNLLNKLEQQLKSELQKQLKAGEIMAGPADYKIIDVTTNNPVNANADKVQISIKAQGQVPAYQKSVAEAAALSLLNSYAQKKLGSGYQLQGQATVSGPDNTEAGKGGVVYLTLKARGTWTYVFSDDQIKKLRLPIKGATADVAKTYLATQPGVDSVDIRLPFGTDHLPTNTDDIDILLTPRTD</sequence>
<dbReference type="EMBL" id="BNJJ01000010">
    <property type="protein sequence ID" value="GHO85891.1"/>
    <property type="molecule type" value="Genomic_DNA"/>
</dbReference>
<dbReference type="SUPFAM" id="SSF56112">
    <property type="entry name" value="Protein kinase-like (PK-like)"/>
    <property type="match status" value="1"/>
</dbReference>
<gene>
    <name evidence="4" type="ORF">KSZ_38970</name>
</gene>
<feature type="region of interest" description="Disordered" evidence="1">
    <location>
        <begin position="111"/>
        <end position="198"/>
    </location>
</feature>
<keyword evidence="2" id="KW-0472">Membrane</keyword>
<feature type="domain" description="Protein kinase" evidence="3">
    <location>
        <begin position="1"/>
        <end position="85"/>
    </location>
</feature>
<accession>A0ABQ3VLC7</accession>
<evidence type="ECO:0000313" key="4">
    <source>
        <dbReference type="EMBL" id="GHO85891.1"/>
    </source>
</evidence>
<feature type="compositionally biased region" description="Basic and acidic residues" evidence="1">
    <location>
        <begin position="169"/>
        <end position="198"/>
    </location>
</feature>
<feature type="transmembrane region" description="Helical" evidence="2">
    <location>
        <begin position="219"/>
        <end position="240"/>
    </location>
</feature>
<evidence type="ECO:0000256" key="2">
    <source>
        <dbReference type="SAM" id="Phobius"/>
    </source>
</evidence>
<evidence type="ECO:0000256" key="1">
    <source>
        <dbReference type="SAM" id="MobiDB-lite"/>
    </source>
</evidence>